<feature type="non-terminal residue" evidence="3">
    <location>
        <position position="417"/>
    </location>
</feature>
<keyword evidence="1" id="KW-0547">Nucleotide-binding</keyword>
<protein>
    <recommendedName>
        <fullName evidence="2">ATP-grasp domain-containing protein</fullName>
    </recommendedName>
</protein>
<gene>
    <name evidence="3" type="ORF">B0I35DRAFT_375255</name>
</gene>
<dbReference type="Gene3D" id="3.30.470.20">
    <property type="entry name" value="ATP-grasp fold, B domain"/>
    <property type="match status" value="1"/>
</dbReference>
<feature type="domain" description="ATP-grasp" evidence="2">
    <location>
        <begin position="115"/>
        <end position="311"/>
    </location>
</feature>
<dbReference type="Gene3D" id="3.30.1490.20">
    <property type="entry name" value="ATP-grasp fold, A domain"/>
    <property type="match status" value="1"/>
</dbReference>
<evidence type="ECO:0000259" key="2">
    <source>
        <dbReference type="PROSITE" id="PS50975"/>
    </source>
</evidence>
<evidence type="ECO:0000313" key="4">
    <source>
        <dbReference type="Proteomes" id="UP000813444"/>
    </source>
</evidence>
<accession>A0A8K0SUV9</accession>
<reference evidence="3" key="1">
    <citation type="journal article" date="2021" name="Nat. Commun.">
        <title>Genetic determinants of endophytism in the Arabidopsis root mycobiome.</title>
        <authorList>
            <person name="Mesny F."/>
            <person name="Miyauchi S."/>
            <person name="Thiergart T."/>
            <person name="Pickel B."/>
            <person name="Atanasova L."/>
            <person name="Karlsson M."/>
            <person name="Huettel B."/>
            <person name="Barry K.W."/>
            <person name="Haridas S."/>
            <person name="Chen C."/>
            <person name="Bauer D."/>
            <person name="Andreopoulos W."/>
            <person name="Pangilinan J."/>
            <person name="LaButti K."/>
            <person name="Riley R."/>
            <person name="Lipzen A."/>
            <person name="Clum A."/>
            <person name="Drula E."/>
            <person name="Henrissat B."/>
            <person name="Kohler A."/>
            <person name="Grigoriev I.V."/>
            <person name="Martin F.M."/>
            <person name="Hacquard S."/>
        </authorList>
    </citation>
    <scope>NUCLEOTIDE SEQUENCE</scope>
    <source>
        <strain evidence="3">MPI-CAGE-CH-0235</strain>
    </source>
</reference>
<comment type="caution">
    <text evidence="3">The sequence shown here is derived from an EMBL/GenBank/DDBJ whole genome shotgun (WGS) entry which is preliminary data.</text>
</comment>
<dbReference type="OrthoDB" id="186626at2759"/>
<dbReference type="GO" id="GO:0046872">
    <property type="term" value="F:metal ion binding"/>
    <property type="evidence" value="ECO:0007669"/>
    <property type="project" value="InterPro"/>
</dbReference>
<evidence type="ECO:0000313" key="3">
    <source>
        <dbReference type="EMBL" id="KAH7316796.1"/>
    </source>
</evidence>
<dbReference type="Proteomes" id="UP000813444">
    <property type="component" value="Unassembled WGS sequence"/>
</dbReference>
<keyword evidence="1" id="KW-0067">ATP-binding</keyword>
<dbReference type="AlphaFoldDB" id="A0A8K0SUV9"/>
<dbReference type="PROSITE" id="PS50975">
    <property type="entry name" value="ATP_GRASP"/>
    <property type="match status" value="1"/>
</dbReference>
<dbReference type="GO" id="GO:0005524">
    <property type="term" value="F:ATP binding"/>
    <property type="evidence" value="ECO:0007669"/>
    <property type="project" value="UniProtKB-UniRule"/>
</dbReference>
<keyword evidence="4" id="KW-1185">Reference proteome</keyword>
<proteinExistence type="predicted"/>
<name>A0A8K0SUV9_9HYPO</name>
<evidence type="ECO:0000256" key="1">
    <source>
        <dbReference type="PROSITE-ProRule" id="PRU00409"/>
    </source>
</evidence>
<dbReference type="InterPro" id="IPR013815">
    <property type="entry name" value="ATP_grasp_subdomain_1"/>
</dbReference>
<dbReference type="SUPFAM" id="SSF56059">
    <property type="entry name" value="Glutathione synthetase ATP-binding domain-like"/>
    <property type="match status" value="1"/>
</dbReference>
<organism evidence="3 4">
    <name type="scientific">Stachybotrys elegans</name>
    <dbReference type="NCBI Taxonomy" id="80388"/>
    <lineage>
        <taxon>Eukaryota</taxon>
        <taxon>Fungi</taxon>
        <taxon>Dikarya</taxon>
        <taxon>Ascomycota</taxon>
        <taxon>Pezizomycotina</taxon>
        <taxon>Sordariomycetes</taxon>
        <taxon>Hypocreomycetidae</taxon>
        <taxon>Hypocreales</taxon>
        <taxon>Stachybotryaceae</taxon>
        <taxon>Stachybotrys</taxon>
    </lineage>
</organism>
<dbReference type="EMBL" id="JAGPNK010000008">
    <property type="protein sequence ID" value="KAH7316796.1"/>
    <property type="molecule type" value="Genomic_DNA"/>
</dbReference>
<dbReference type="InterPro" id="IPR011761">
    <property type="entry name" value="ATP-grasp"/>
</dbReference>
<dbReference type="Gene3D" id="3.40.50.20">
    <property type="match status" value="1"/>
</dbReference>
<sequence length="417" mass="47195">MAKGLAIARQFHRRGHRVLGADFHALSLAHVSVAVHRYIRLPAPSPSCSMTDPYVRAIRDIIQAEGVHLWIVASDVNAAMHDAQAKELVESTTAAKVIQLNRQHVQILHEKDTFIEHTQKLGLRVPETEIVATRDGIIDFLRRRDSLSLKDNGTRYLIKPIGVDDCARMDMPLLPLSSAAATMDRIQTIPFKSAADTRYYIIQEFIQGPEYCTHALVVHGRVRAFVACPSADILMHYRALPADAPLTKSMLAFTQKLAAAGGEAFTGHVSFDFLVRGDRIYPIECNPRVHTAVLLFNDTPGIVDEYLSVFEPKAGLGDTPLAPRHPQRFYWIGHDLAELVLYPLYLAIFGGSVSWLDLAASLKTFGEHVLHWKDGTFEAWDPWPWWWLYHVYWPIQFARYLFRGRWHKVNVSTGKIF</sequence>